<reference evidence="2" key="1">
    <citation type="submission" date="2023-03" db="EMBL/GenBank/DDBJ databases">
        <title>Cellulosimicrobium cellulans NBRC 103059.</title>
        <authorList>
            <person name="Ichikawa N."/>
            <person name="Sato H."/>
            <person name="Tonouchi N."/>
        </authorList>
    </citation>
    <scope>NUCLEOTIDE SEQUENCE</scope>
    <source>
        <strain evidence="2">NBRC 103059</strain>
    </source>
</reference>
<dbReference type="AlphaFoldDB" id="A0AAV5P1S9"/>
<organism evidence="2 3">
    <name type="scientific">Cellulosimicrobium cellulans</name>
    <name type="common">Arthrobacter luteus</name>
    <dbReference type="NCBI Taxonomy" id="1710"/>
    <lineage>
        <taxon>Bacteria</taxon>
        <taxon>Bacillati</taxon>
        <taxon>Actinomycetota</taxon>
        <taxon>Actinomycetes</taxon>
        <taxon>Micrococcales</taxon>
        <taxon>Promicromonosporaceae</taxon>
        <taxon>Cellulosimicrobium</taxon>
    </lineage>
</organism>
<evidence type="ECO:0000313" key="3">
    <source>
        <dbReference type="Proteomes" id="UP001165168"/>
    </source>
</evidence>
<protein>
    <submittedName>
        <fullName evidence="2">Uncharacterized protein</fullName>
    </submittedName>
</protein>
<evidence type="ECO:0000256" key="1">
    <source>
        <dbReference type="SAM" id="MobiDB-lite"/>
    </source>
</evidence>
<sequence>MRKEPTAAAPKKITQAITASTSPETAFFAGVVHDMSSSWWSVALDDLMDAPDPPRTATTPAGSTFTPRSRAW</sequence>
<name>A0AAV5P1S9_CELCE</name>
<gene>
    <name evidence="2" type="ORF">Ccel01_03280</name>
</gene>
<dbReference type="Proteomes" id="UP001165168">
    <property type="component" value="Unassembled WGS sequence"/>
</dbReference>
<proteinExistence type="predicted"/>
<accession>A0AAV5P1S9</accession>
<feature type="region of interest" description="Disordered" evidence="1">
    <location>
        <begin position="49"/>
        <end position="72"/>
    </location>
</feature>
<comment type="caution">
    <text evidence="2">The sequence shown here is derived from an EMBL/GenBank/DDBJ whole genome shotgun (WGS) entry which is preliminary data.</text>
</comment>
<feature type="compositionally biased region" description="Polar residues" evidence="1">
    <location>
        <begin position="62"/>
        <end position="72"/>
    </location>
</feature>
<dbReference type="EMBL" id="BSTG01000001">
    <property type="protein sequence ID" value="GLY55726.1"/>
    <property type="molecule type" value="Genomic_DNA"/>
</dbReference>
<evidence type="ECO:0000313" key="2">
    <source>
        <dbReference type="EMBL" id="GLY55726.1"/>
    </source>
</evidence>